<keyword evidence="9" id="KW-1185">Reference proteome</keyword>
<dbReference type="AlphaFoldDB" id="W4LXZ4"/>
<dbReference type="InterPro" id="IPR038380">
    <property type="entry name" value="Ribosomal_bS21_sf"/>
</dbReference>
<dbReference type="HOGENOM" id="CLU_159258_0_2_7"/>
<evidence type="ECO:0000256" key="5">
    <source>
        <dbReference type="HAMAP-Rule" id="MF_00358"/>
    </source>
</evidence>
<evidence type="ECO:0000256" key="3">
    <source>
        <dbReference type="ARBA" id="ARBA00023274"/>
    </source>
</evidence>
<dbReference type="GO" id="GO:0006412">
    <property type="term" value="P:translation"/>
    <property type="evidence" value="ECO:0007669"/>
    <property type="project" value="UniProtKB-UniRule"/>
</dbReference>
<feature type="region of interest" description="Disordered" evidence="7">
    <location>
        <begin position="38"/>
        <end position="65"/>
    </location>
</feature>
<dbReference type="GO" id="GO:0005840">
    <property type="term" value="C:ribosome"/>
    <property type="evidence" value="ECO:0007669"/>
    <property type="project" value="UniProtKB-KW"/>
</dbReference>
<evidence type="ECO:0000313" key="8">
    <source>
        <dbReference type="EMBL" id="ETX02626.1"/>
    </source>
</evidence>
<proteinExistence type="inferred from homology"/>
<evidence type="ECO:0000313" key="9">
    <source>
        <dbReference type="Proteomes" id="UP000019140"/>
    </source>
</evidence>
<dbReference type="Pfam" id="PF01165">
    <property type="entry name" value="Ribosomal_S21"/>
    <property type="match status" value="1"/>
</dbReference>
<evidence type="ECO:0000256" key="1">
    <source>
        <dbReference type="ARBA" id="ARBA00006640"/>
    </source>
</evidence>
<dbReference type="InterPro" id="IPR001911">
    <property type="entry name" value="Ribosomal_bS21"/>
</dbReference>
<feature type="compositionally biased region" description="Basic and acidic residues" evidence="7">
    <location>
        <begin position="38"/>
        <end position="53"/>
    </location>
</feature>
<organism evidence="8 9">
    <name type="scientific">Candidatus Entotheonella gemina</name>
    <dbReference type="NCBI Taxonomy" id="1429439"/>
    <lineage>
        <taxon>Bacteria</taxon>
        <taxon>Pseudomonadati</taxon>
        <taxon>Nitrospinota/Tectimicrobiota group</taxon>
        <taxon>Candidatus Tectimicrobiota</taxon>
        <taxon>Candidatus Entotheonellia</taxon>
        <taxon>Candidatus Entotheonellales</taxon>
        <taxon>Candidatus Entotheonellaceae</taxon>
        <taxon>Candidatus Entotheonella</taxon>
    </lineage>
</organism>
<dbReference type="HAMAP" id="MF_00358">
    <property type="entry name" value="Ribosomal_bS21"/>
    <property type="match status" value="1"/>
</dbReference>
<dbReference type="PRINTS" id="PR00976">
    <property type="entry name" value="RIBOSOMALS21"/>
</dbReference>
<dbReference type="PANTHER" id="PTHR21109:SF0">
    <property type="entry name" value="SMALL RIBOSOMAL SUBUNIT PROTEIN BS21M"/>
    <property type="match status" value="1"/>
</dbReference>
<dbReference type="Proteomes" id="UP000019140">
    <property type="component" value="Unassembled WGS sequence"/>
</dbReference>
<gene>
    <name evidence="5" type="primary">rpsU</name>
    <name evidence="8" type="ORF">ETSY2_35180</name>
</gene>
<comment type="caution">
    <text evidence="8">The sequence shown here is derived from an EMBL/GenBank/DDBJ whole genome shotgun (WGS) entry which is preliminary data.</text>
</comment>
<evidence type="ECO:0000256" key="7">
    <source>
        <dbReference type="SAM" id="MobiDB-lite"/>
    </source>
</evidence>
<evidence type="ECO:0000256" key="4">
    <source>
        <dbReference type="ARBA" id="ARBA00035135"/>
    </source>
</evidence>
<evidence type="ECO:0000256" key="2">
    <source>
        <dbReference type="ARBA" id="ARBA00022980"/>
    </source>
</evidence>
<dbReference type="GO" id="GO:0003735">
    <property type="term" value="F:structural constituent of ribosome"/>
    <property type="evidence" value="ECO:0007669"/>
    <property type="project" value="InterPro"/>
</dbReference>
<dbReference type="PANTHER" id="PTHR21109">
    <property type="entry name" value="MITOCHONDRIAL 28S RIBOSOMAL PROTEIN S21"/>
    <property type="match status" value="1"/>
</dbReference>
<dbReference type="Gene3D" id="1.20.5.1150">
    <property type="entry name" value="Ribosomal protein S8"/>
    <property type="match status" value="1"/>
</dbReference>
<dbReference type="NCBIfam" id="TIGR00030">
    <property type="entry name" value="S21p"/>
    <property type="match status" value="1"/>
</dbReference>
<comment type="similarity">
    <text evidence="1 5 6">Belongs to the bacterial ribosomal protein bS21 family.</text>
</comment>
<dbReference type="GO" id="GO:1990904">
    <property type="term" value="C:ribonucleoprotein complex"/>
    <property type="evidence" value="ECO:0007669"/>
    <property type="project" value="UniProtKB-KW"/>
</dbReference>
<keyword evidence="3 5" id="KW-0687">Ribonucleoprotein</keyword>
<sequence>MIVVKVHNNDVDFALRILKKQVQKSGLLRELRHKRYYEKPSERQRRQKREGIKNTRKRERALLGF</sequence>
<protein>
    <recommendedName>
        <fullName evidence="4 5">Small ribosomal subunit protein bS21</fullName>
    </recommendedName>
</protein>
<keyword evidence="2 5" id="KW-0689">Ribosomal protein</keyword>
<evidence type="ECO:0000256" key="6">
    <source>
        <dbReference type="RuleBase" id="RU000667"/>
    </source>
</evidence>
<accession>W4LXZ4</accession>
<reference evidence="8 9" key="1">
    <citation type="journal article" date="2014" name="Nature">
        <title>An environmental bacterial taxon with a large and distinct metabolic repertoire.</title>
        <authorList>
            <person name="Wilson M.C."/>
            <person name="Mori T."/>
            <person name="Ruckert C."/>
            <person name="Uria A.R."/>
            <person name="Helf M.J."/>
            <person name="Takada K."/>
            <person name="Gernert C."/>
            <person name="Steffens U.A."/>
            <person name="Heycke N."/>
            <person name="Schmitt S."/>
            <person name="Rinke C."/>
            <person name="Helfrich E.J."/>
            <person name="Brachmann A.O."/>
            <person name="Gurgui C."/>
            <person name="Wakimoto T."/>
            <person name="Kracht M."/>
            <person name="Crusemann M."/>
            <person name="Hentschel U."/>
            <person name="Abe I."/>
            <person name="Matsunaga S."/>
            <person name="Kalinowski J."/>
            <person name="Takeyama H."/>
            <person name="Piel J."/>
        </authorList>
    </citation>
    <scope>NUCLEOTIDE SEQUENCE [LARGE SCALE GENOMIC DNA]</scope>
    <source>
        <strain evidence="9">TSY2</strain>
    </source>
</reference>
<name>W4LXZ4_9BACT</name>
<dbReference type="EMBL" id="AZHX01001507">
    <property type="protein sequence ID" value="ETX02626.1"/>
    <property type="molecule type" value="Genomic_DNA"/>
</dbReference>